<dbReference type="InterPro" id="IPR024478">
    <property type="entry name" value="HlyB_4HB_MCP"/>
</dbReference>
<feature type="coiled-coil region" evidence="4">
    <location>
        <begin position="571"/>
        <end position="598"/>
    </location>
</feature>
<keyword evidence="4" id="KW-0175">Coiled coil</keyword>
<feature type="compositionally biased region" description="Polar residues" evidence="5">
    <location>
        <begin position="389"/>
        <end position="413"/>
    </location>
</feature>
<dbReference type="SUPFAM" id="SSF58104">
    <property type="entry name" value="Methyl-accepting chemotaxis protein (MCP) signaling domain"/>
    <property type="match status" value="1"/>
</dbReference>
<feature type="transmembrane region" description="Helical" evidence="6">
    <location>
        <begin position="316"/>
        <end position="339"/>
    </location>
</feature>
<evidence type="ECO:0000256" key="6">
    <source>
        <dbReference type="SAM" id="Phobius"/>
    </source>
</evidence>
<evidence type="ECO:0000313" key="8">
    <source>
        <dbReference type="EMBL" id="SMG23511.1"/>
    </source>
</evidence>
<name>A0A1X7J741_9BACT</name>
<sequence length="664" mass="71932">MFKNAKLAVKISFGFAIVLLIAIVIGSLGIFNMKNVQKEATELAEMNVPEIDVASRMERRARETMYEIRGYGYTENETMLTAGKAHLTRLIELFGEGQELVSRYPQGLKNFGESAQTAKRHAETYLQLVDETESNVAQMNRIRASMNDAAGSFIRATSDYLDNMNRKMDDHITYSDVSAIKGRIAKINDVNKVLDLGNEVRIATWRSLAERDVKGIRDVLPNFDKMDSILAALRSNTTEQEDLRSLDQIGQHARQYGTYMTQLAQAFEHHDVLAAKRVETGDFILALADQEARHGMDSTVKIANGAVSSLSSASTVLVIGLIVAVIAGSLLAFVITLSITKPIGRISQILSEGASQVASASGQLSEASQQLAEGSSELASSIEETSATLQQSSSMVRQNNENTKQAASLSKQAMESAEGGNREMNQMMVSMGELKKSSDDIAKIIKVIDEIAFQTNILALNAAVEAARAGEAGMGFAVVAEEVRNLAQRSAQAAKDTASIIETNIELSQAGVAVAEKVKTSLEEISTGSRKVSELVDEITAASQEQAQGIEQINKAILQMDQVTQNTASNAEESASASEELNAQAESMNEAVQNLIALINGAKGMSQSLAIAPPAYEHKQSKRQAPVHTQKPKMTTKARQPKPDSSHVVHPEDVIPLEDDLQDF</sequence>
<dbReference type="Pfam" id="PF00015">
    <property type="entry name" value="MCPsignal"/>
    <property type="match status" value="1"/>
</dbReference>
<feature type="transmembrane region" description="Helical" evidence="6">
    <location>
        <begin position="7"/>
        <end position="31"/>
    </location>
</feature>
<feature type="region of interest" description="Disordered" evidence="5">
    <location>
        <begin position="616"/>
        <end position="664"/>
    </location>
</feature>
<evidence type="ECO:0000256" key="3">
    <source>
        <dbReference type="PROSITE-ProRule" id="PRU00284"/>
    </source>
</evidence>
<evidence type="ECO:0000256" key="5">
    <source>
        <dbReference type="SAM" id="MobiDB-lite"/>
    </source>
</evidence>
<keyword evidence="6" id="KW-0812">Transmembrane</keyword>
<feature type="domain" description="Methyl-accepting transducer" evidence="7">
    <location>
        <begin position="353"/>
        <end position="582"/>
    </location>
</feature>
<dbReference type="CDD" id="cd11386">
    <property type="entry name" value="MCP_signal"/>
    <property type="match status" value="1"/>
</dbReference>
<dbReference type="GO" id="GO:0005886">
    <property type="term" value="C:plasma membrane"/>
    <property type="evidence" value="ECO:0007669"/>
    <property type="project" value="TreeGrafter"/>
</dbReference>
<keyword evidence="6" id="KW-0472">Membrane</keyword>
<feature type="compositionally biased region" description="Basic residues" evidence="5">
    <location>
        <begin position="630"/>
        <end position="640"/>
    </location>
</feature>
<dbReference type="GO" id="GO:0006935">
    <property type="term" value="P:chemotaxis"/>
    <property type="evidence" value="ECO:0007669"/>
    <property type="project" value="UniProtKB-KW"/>
</dbReference>
<dbReference type="InterPro" id="IPR004089">
    <property type="entry name" value="MCPsignal_dom"/>
</dbReference>
<dbReference type="Pfam" id="PF12729">
    <property type="entry name" value="4HB_MCP_1"/>
    <property type="match status" value="1"/>
</dbReference>
<dbReference type="Proteomes" id="UP000193355">
    <property type="component" value="Unassembled WGS sequence"/>
</dbReference>
<keyword evidence="1" id="KW-0145">Chemotaxis</keyword>
<dbReference type="RefSeq" id="WP_085544260.1">
    <property type="nucleotide sequence ID" value="NZ_FXBB01000009.1"/>
</dbReference>
<dbReference type="AlphaFoldDB" id="A0A1X7J741"/>
<proteinExistence type="inferred from homology"/>
<organism evidence="8 9">
    <name type="scientific">Dethiosulfovibrio salsuginis</name>
    <dbReference type="NCBI Taxonomy" id="561720"/>
    <lineage>
        <taxon>Bacteria</taxon>
        <taxon>Thermotogati</taxon>
        <taxon>Synergistota</taxon>
        <taxon>Synergistia</taxon>
        <taxon>Synergistales</taxon>
        <taxon>Dethiosulfovibrionaceae</taxon>
        <taxon>Dethiosulfovibrio</taxon>
    </lineage>
</organism>
<accession>A0A1X7J741</accession>
<keyword evidence="9" id="KW-1185">Reference proteome</keyword>
<gene>
    <name evidence="8" type="ORF">SAMN06275492_10939</name>
</gene>
<keyword evidence="3" id="KW-0807">Transducer</keyword>
<reference evidence="9" key="1">
    <citation type="submission" date="2017-04" db="EMBL/GenBank/DDBJ databases">
        <authorList>
            <person name="Varghese N."/>
            <person name="Submissions S."/>
        </authorList>
    </citation>
    <scope>NUCLEOTIDE SEQUENCE [LARGE SCALE GENOMIC DNA]</scope>
    <source>
        <strain evidence="9">USBA 82</strain>
    </source>
</reference>
<comment type="similarity">
    <text evidence="2">Belongs to the methyl-accepting chemotaxis (MCP) protein family.</text>
</comment>
<dbReference type="GO" id="GO:0007165">
    <property type="term" value="P:signal transduction"/>
    <property type="evidence" value="ECO:0007669"/>
    <property type="project" value="UniProtKB-KW"/>
</dbReference>
<dbReference type="PROSITE" id="PS50111">
    <property type="entry name" value="CHEMOTAXIS_TRANSDUC_2"/>
    <property type="match status" value="1"/>
</dbReference>
<dbReference type="Gene3D" id="1.10.287.950">
    <property type="entry name" value="Methyl-accepting chemotaxis protein"/>
    <property type="match status" value="1"/>
</dbReference>
<evidence type="ECO:0000313" key="9">
    <source>
        <dbReference type="Proteomes" id="UP000193355"/>
    </source>
</evidence>
<evidence type="ECO:0000256" key="4">
    <source>
        <dbReference type="SAM" id="Coils"/>
    </source>
</evidence>
<keyword evidence="6" id="KW-1133">Transmembrane helix</keyword>
<dbReference type="PANTHER" id="PTHR43531:SF11">
    <property type="entry name" value="METHYL-ACCEPTING CHEMOTAXIS PROTEIN 3"/>
    <property type="match status" value="1"/>
</dbReference>
<protein>
    <submittedName>
        <fullName evidence="8">Methyl-accepting chemotaxis sensory transducer</fullName>
    </submittedName>
</protein>
<dbReference type="PANTHER" id="PTHR43531">
    <property type="entry name" value="PROTEIN ICFG"/>
    <property type="match status" value="1"/>
</dbReference>
<dbReference type="SMART" id="SM00283">
    <property type="entry name" value="MA"/>
    <property type="match status" value="1"/>
</dbReference>
<feature type="compositionally biased region" description="Acidic residues" evidence="5">
    <location>
        <begin position="655"/>
        <end position="664"/>
    </location>
</feature>
<dbReference type="OrthoDB" id="9814363at2"/>
<dbReference type="InterPro" id="IPR051310">
    <property type="entry name" value="MCP_chemotaxis"/>
</dbReference>
<evidence type="ECO:0000256" key="2">
    <source>
        <dbReference type="ARBA" id="ARBA00029447"/>
    </source>
</evidence>
<feature type="region of interest" description="Disordered" evidence="5">
    <location>
        <begin position="389"/>
        <end position="420"/>
    </location>
</feature>
<dbReference type="STRING" id="561720.SAMN06275492_10939"/>
<evidence type="ECO:0000259" key="7">
    <source>
        <dbReference type="PROSITE" id="PS50111"/>
    </source>
</evidence>
<feature type="compositionally biased region" description="Basic and acidic residues" evidence="5">
    <location>
        <begin position="641"/>
        <end position="653"/>
    </location>
</feature>
<dbReference type="GO" id="GO:0004888">
    <property type="term" value="F:transmembrane signaling receptor activity"/>
    <property type="evidence" value="ECO:0007669"/>
    <property type="project" value="TreeGrafter"/>
</dbReference>
<evidence type="ECO:0000256" key="1">
    <source>
        <dbReference type="ARBA" id="ARBA00022500"/>
    </source>
</evidence>
<dbReference type="EMBL" id="FXBB01000009">
    <property type="protein sequence ID" value="SMG23511.1"/>
    <property type="molecule type" value="Genomic_DNA"/>
</dbReference>